<dbReference type="AlphaFoldDB" id="A0A5C6WC40"/>
<gene>
    <name evidence="1" type="ORF">FS935_00435</name>
</gene>
<keyword evidence="2" id="KW-1185">Reference proteome</keyword>
<name>A0A5C6WC40_9BACI</name>
<proteinExistence type="predicted"/>
<sequence length="99" mass="11237">MVGLLVLIVIIVFPPILAPLAHDNDSPRSAIRGEIYKSGHPYQSFFALITKHDYRDKDYGQLYNVFWFNYDSPTGQTATLCYTKELETEKYEVSCGTGP</sequence>
<dbReference type="Proteomes" id="UP000321363">
    <property type="component" value="Unassembled WGS sequence"/>
</dbReference>
<dbReference type="OrthoDB" id="2930627at2"/>
<organism evidence="1 2">
    <name type="scientific">Metabacillus litoralis</name>
    <dbReference type="NCBI Taxonomy" id="152268"/>
    <lineage>
        <taxon>Bacteria</taxon>
        <taxon>Bacillati</taxon>
        <taxon>Bacillota</taxon>
        <taxon>Bacilli</taxon>
        <taxon>Bacillales</taxon>
        <taxon>Bacillaceae</taxon>
        <taxon>Metabacillus</taxon>
    </lineage>
</organism>
<reference evidence="1 2" key="1">
    <citation type="journal article" date="2005" name="Int. J. Syst. Evol. Microbiol.">
        <title>Bacillus litoralis sp. nov., isolated from a tidal flat of the Yellow Sea in Korea.</title>
        <authorList>
            <person name="Yoon J.H."/>
            <person name="Oh T.K."/>
        </authorList>
    </citation>
    <scope>NUCLEOTIDE SEQUENCE [LARGE SCALE GENOMIC DNA]</scope>
    <source>
        <strain evidence="1 2">SW-211</strain>
    </source>
</reference>
<dbReference type="EMBL" id="VOQF01000001">
    <property type="protein sequence ID" value="TXC93439.1"/>
    <property type="molecule type" value="Genomic_DNA"/>
</dbReference>
<comment type="caution">
    <text evidence="1">The sequence shown here is derived from an EMBL/GenBank/DDBJ whole genome shotgun (WGS) entry which is preliminary data.</text>
</comment>
<accession>A0A5C6WC40</accession>
<evidence type="ECO:0000313" key="2">
    <source>
        <dbReference type="Proteomes" id="UP000321363"/>
    </source>
</evidence>
<evidence type="ECO:0000313" key="1">
    <source>
        <dbReference type="EMBL" id="TXC93439.1"/>
    </source>
</evidence>
<protein>
    <submittedName>
        <fullName evidence="1">Uncharacterized protein</fullName>
    </submittedName>
</protein>